<dbReference type="KEGG" id="drc:G0Q07_14430"/>
<dbReference type="RefSeq" id="WP_163347345.1">
    <property type="nucleotide sequence ID" value="NZ_CP048409.1"/>
</dbReference>
<keyword evidence="2" id="KW-1185">Reference proteome</keyword>
<sequence>MKIGQFATFREKLKTNDKPTHIAHIGKPHKPTLKPKLAKEYNLCQPTDFKILPEILYTGIFLISKINQNIVYLAKIGF</sequence>
<dbReference type="EMBL" id="CP048409">
    <property type="protein sequence ID" value="QIA08841.1"/>
    <property type="molecule type" value="Genomic_DNA"/>
</dbReference>
<accession>A0A6C0RI93</accession>
<organism evidence="1 2">
    <name type="scientific">Draconibacterium halophilum</name>
    <dbReference type="NCBI Taxonomy" id="2706887"/>
    <lineage>
        <taxon>Bacteria</taxon>
        <taxon>Pseudomonadati</taxon>
        <taxon>Bacteroidota</taxon>
        <taxon>Bacteroidia</taxon>
        <taxon>Marinilabiliales</taxon>
        <taxon>Prolixibacteraceae</taxon>
        <taxon>Draconibacterium</taxon>
    </lineage>
</organism>
<proteinExistence type="predicted"/>
<reference evidence="1 2" key="1">
    <citation type="submission" date="2020-02" db="EMBL/GenBank/DDBJ databases">
        <title>Genome sequencing for Draconibacterium sp. strain M1.</title>
        <authorList>
            <person name="Park S.-J."/>
        </authorList>
    </citation>
    <scope>NUCLEOTIDE SEQUENCE [LARGE SCALE GENOMIC DNA]</scope>
    <source>
        <strain evidence="1 2">M1</strain>
    </source>
</reference>
<evidence type="ECO:0000313" key="2">
    <source>
        <dbReference type="Proteomes" id="UP000474630"/>
    </source>
</evidence>
<evidence type="ECO:0000313" key="1">
    <source>
        <dbReference type="EMBL" id="QIA08841.1"/>
    </source>
</evidence>
<dbReference type="AlphaFoldDB" id="A0A6C0RI93"/>
<name>A0A6C0RI93_9BACT</name>
<protein>
    <submittedName>
        <fullName evidence="1">Uncharacterized protein</fullName>
    </submittedName>
</protein>
<gene>
    <name evidence="1" type="ORF">G0Q07_14430</name>
</gene>
<dbReference type="Proteomes" id="UP000474630">
    <property type="component" value="Chromosome"/>
</dbReference>